<gene>
    <name evidence="1" type="ORF">SARC_01171</name>
</gene>
<dbReference type="RefSeq" id="XP_014160607.1">
    <property type="nucleotide sequence ID" value="XM_014305132.1"/>
</dbReference>
<evidence type="ECO:0000313" key="2">
    <source>
        <dbReference type="Proteomes" id="UP000054560"/>
    </source>
</evidence>
<organism evidence="1 2">
    <name type="scientific">Sphaeroforma arctica JP610</name>
    <dbReference type="NCBI Taxonomy" id="667725"/>
    <lineage>
        <taxon>Eukaryota</taxon>
        <taxon>Ichthyosporea</taxon>
        <taxon>Ichthyophonida</taxon>
        <taxon>Sphaeroforma</taxon>
    </lineage>
</organism>
<dbReference type="AlphaFoldDB" id="A0A0L0GCG8"/>
<reference evidence="1 2" key="1">
    <citation type="submission" date="2011-02" db="EMBL/GenBank/DDBJ databases">
        <title>The Genome Sequence of Sphaeroforma arctica JP610.</title>
        <authorList>
            <consortium name="The Broad Institute Genome Sequencing Platform"/>
            <person name="Russ C."/>
            <person name="Cuomo C."/>
            <person name="Young S.K."/>
            <person name="Zeng Q."/>
            <person name="Gargeya S."/>
            <person name="Alvarado L."/>
            <person name="Berlin A."/>
            <person name="Chapman S.B."/>
            <person name="Chen Z."/>
            <person name="Freedman E."/>
            <person name="Gellesch M."/>
            <person name="Goldberg J."/>
            <person name="Griggs A."/>
            <person name="Gujja S."/>
            <person name="Heilman E."/>
            <person name="Heiman D."/>
            <person name="Howarth C."/>
            <person name="Mehta T."/>
            <person name="Neiman D."/>
            <person name="Pearson M."/>
            <person name="Roberts A."/>
            <person name="Saif S."/>
            <person name="Shea T."/>
            <person name="Shenoy N."/>
            <person name="Sisk P."/>
            <person name="Stolte C."/>
            <person name="Sykes S."/>
            <person name="White J."/>
            <person name="Yandava C."/>
            <person name="Burger G."/>
            <person name="Gray M.W."/>
            <person name="Holland P.W.H."/>
            <person name="King N."/>
            <person name="Lang F.B.F."/>
            <person name="Roger A.J."/>
            <person name="Ruiz-Trillo I."/>
            <person name="Haas B."/>
            <person name="Nusbaum C."/>
            <person name="Birren B."/>
        </authorList>
    </citation>
    <scope>NUCLEOTIDE SEQUENCE [LARGE SCALE GENOMIC DNA]</scope>
    <source>
        <strain evidence="1 2">JP610</strain>
    </source>
</reference>
<dbReference type="Proteomes" id="UP000054560">
    <property type="component" value="Unassembled WGS sequence"/>
</dbReference>
<accession>A0A0L0GCG8</accession>
<keyword evidence="2" id="KW-1185">Reference proteome</keyword>
<dbReference type="EMBL" id="KQ241640">
    <property type="protein sequence ID" value="KNC86705.1"/>
    <property type="molecule type" value="Genomic_DNA"/>
</dbReference>
<proteinExistence type="predicted"/>
<name>A0A0L0GCG8_9EUKA</name>
<protein>
    <submittedName>
        <fullName evidence="1">Uncharacterized protein</fullName>
    </submittedName>
</protein>
<evidence type="ECO:0000313" key="1">
    <source>
        <dbReference type="EMBL" id="KNC86705.1"/>
    </source>
</evidence>
<dbReference type="GeneID" id="25901675"/>
<sequence length="131" mass="14382">MQRRGSVGTLDFGRLSRSSRYMTNFSSRQLPVRRIRQQGSDGLLSARRYESSSPYAGARQSLKNQETIARHMAPQATTRSIDFKATSRITQVDMCSMATTFQLSGIHPSAGPVFSELLLVGSGLSGTYSQS</sequence>